<keyword evidence="3" id="KW-1185">Reference proteome</keyword>
<proteinExistence type="predicted"/>
<accession>A0ABQ8BVH9</accession>
<evidence type="ECO:0000313" key="2">
    <source>
        <dbReference type="EMBL" id="KAH0908393.1"/>
    </source>
</evidence>
<evidence type="ECO:0000313" key="3">
    <source>
        <dbReference type="Proteomes" id="UP000824890"/>
    </source>
</evidence>
<reference evidence="2 3" key="1">
    <citation type="submission" date="2021-05" db="EMBL/GenBank/DDBJ databases">
        <title>Genome Assembly of Synthetic Allotetraploid Brassica napus Reveals Homoeologous Exchanges between Subgenomes.</title>
        <authorList>
            <person name="Davis J.T."/>
        </authorList>
    </citation>
    <scope>NUCLEOTIDE SEQUENCE [LARGE SCALE GENOMIC DNA]</scope>
    <source>
        <strain evidence="3">cv. Da-Ae</strain>
        <tissue evidence="2">Seedling</tissue>
    </source>
</reference>
<organism evidence="2 3">
    <name type="scientific">Brassica napus</name>
    <name type="common">Rape</name>
    <dbReference type="NCBI Taxonomy" id="3708"/>
    <lineage>
        <taxon>Eukaryota</taxon>
        <taxon>Viridiplantae</taxon>
        <taxon>Streptophyta</taxon>
        <taxon>Embryophyta</taxon>
        <taxon>Tracheophyta</taxon>
        <taxon>Spermatophyta</taxon>
        <taxon>Magnoliopsida</taxon>
        <taxon>eudicotyledons</taxon>
        <taxon>Gunneridae</taxon>
        <taxon>Pentapetalae</taxon>
        <taxon>rosids</taxon>
        <taxon>malvids</taxon>
        <taxon>Brassicales</taxon>
        <taxon>Brassicaceae</taxon>
        <taxon>Brassiceae</taxon>
        <taxon>Brassica</taxon>
    </lineage>
</organism>
<keyword evidence="1" id="KW-0812">Transmembrane</keyword>
<name>A0ABQ8BVH9_BRANA</name>
<evidence type="ECO:0000256" key="1">
    <source>
        <dbReference type="SAM" id="Phobius"/>
    </source>
</evidence>
<keyword evidence="1" id="KW-0472">Membrane</keyword>
<gene>
    <name evidence="2" type="ORF">HID58_031714</name>
</gene>
<comment type="caution">
    <text evidence="2">The sequence shown here is derived from an EMBL/GenBank/DDBJ whole genome shotgun (WGS) entry which is preliminary data.</text>
</comment>
<feature type="transmembrane region" description="Helical" evidence="1">
    <location>
        <begin position="108"/>
        <end position="130"/>
    </location>
</feature>
<sequence>VRRTLLQDHHKPLRGKLCFQVQNTQSEAENLRYSRSTGSEATGGETGFVSSLTSGREVKDLRKGRVVVVYEVEGDDEFGLNLREESLEGLVVEMMRTLVVDRSTRHGFFLLMPGSLMVTGVLGVLDVTLANDVMFMFLAPFYAARQWCKVLPLQL</sequence>
<dbReference type="EMBL" id="JAGKQM010000009">
    <property type="protein sequence ID" value="KAH0908393.1"/>
    <property type="molecule type" value="Genomic_DNA"/>
</dbReference>
<keyword evidence="1" id="KW-1133">Transmembrane helix</keyword>
<protein>
    <submittedName>
        <fullName evidence="2">Uncharacterized protein</fullName>
    </submittedName>
</protein>
<feature type="non-terminal residue" evidence="2">
    <location>
        <position position="1"/>
    </location>
</feature>
<dbReference type="Proteomes" id="UP000824890">
    <property type="component" value="Unassembled WGS sequence"/>
</dbReference>